<feature type="region of interest" description="Disordered" evidence="4">
    <location>
        <begin position="263"/>
        <end position="293"/>
    </location>
</feature>
<reference evidence="6" key="1">
    <citation type="submission" date="2023-10" db="EMBL/GenBank/DDBJ databases">
        <authorList>
            <person name="Chen Y."/>
            <person name="Shah S."/>
            <person name="Dougan E. K."/>
            <person name="Thang M."/>
            <person name="Chan C."/>
        </authorList>
    </citation>
    <scope>NUCLEOTIDE SEQUENCE [LARGE SCALE GENOMIC DNA]</scope>
</reference>
<dbReference type="Proteomes" id="UP001189429">
    <property type="component" value="Unassembled WGS sequence"/>
</dbReference>
<keyword evidence="1 3" id="KW-0697">Rotamase</keyword>
<keyword evidence="2 3" id="KW-0413">Isomerase</keyword>
<evidence type="ECO:0000313" key="6">
    <source>
        <dbReference type="EMBL" id="CAK0857423.1"/>
    </source>
</evidence>
<feature type="region of interest" description="Disordered" evidence="4">
    <location>
        <begin position="1"/>
        <end position="37"/>
    </location>
</feature>
<accession>A0ABN9UDV8</accession>
<dbReference type="EMBL" id="CAUYUJ010015727">
    <property type="protein sequence ID" value="CAK0857423.1"/>
    <property type="molecule type" value="Genomic_DNA"/>
</dbReference>
<gene>
    <name evidence="6" type="ORF">PCOR1329_LOCUS47548</name>
</gene>
<dbReference type="InterPro" id="IPR002130">
    <property type="entry name" value="Cyclophilin-type_PPIase_dom"/>
</dbReference>
<organism evidence="6 7">
    <name type="scientific">Prorocentrum cordatum</name>
    <dbReference type="NCBI Taxonomy" id="2364126"/>
    <lineage>
        <taxon>Eukaryota</taxon>
        <taxon>Sar</taxon>
        <taxon>Alveolata</taxon>
        <taxon>Dinophyceae</taxon>
        <taxon>Prorocentrales</taxon>
        <taxon>Prorocentraceae</taxon>
        <taxon>Prorocentrum</taxon>
    </lineage>
</organism>
<evidence type="ECO:0000313" key="7">
    <source>
        <dbReference type="Proteomes" id="UP001189429"/>
    </source>
</evidence>
<feature type="compositionally biased region" description="Basic residues" evidence="4">
    <location>
        <begin position="283"/>
        <end position="293"/>
    </location>
</feature>
<comment type="catalytic activity">
    <reaction evidence="3">
        <text>[protein]-peptidylproline (omega=180) = [protein]-peptidylproline (omega=0)</text>
        <dbReference type="Rhea" id="RHEA:16237"/>
        <dbReference type="Rhea" id="RHEA-COMP:10747"/>
        <dbReference type="Rhea" id="RHEA-COMP:10748"/>
        <dbReference type="ChEBI" id="CHEBI:83833"/>
        <dbReference type="ChEBI" id="CHEBI:83834"/>
        <dbReference type="EC" id="5.2.1.8"/>
    </reaction>
</comment>
<comment type="caution">
    <text evidence="6">The sequence shown here is derived from an EMBL/GenBank/DDBJ whole genome shotgun (WGS) entry which is preliminary data.</text>
</comment>
<proteinExistence type="inferred from homology"/>
<evidence type="ECO:0000259" key="5">
    <source>
        <dbReference type="PROSITE" id="PS50072"/>
    </source>
</evidence>
<feature type="compositionally biased region" description="Basic and acidic residues" evidence="4">
    <location>
        <begin position="265"/>
        <end position="278"/>
    </location>
</feature>
<dbReference type="Pfam" id="PF00160">
    <property type="entry name" value="Pro_isomerase"/>
    <property type="match status" value="1"/>
</dbReference>
<dbReference type="Gene3D" id="2.40.100.10">
    <property type="entry name" value="Cyclophilin-like"/>
    <property type="match status" value="1"/>
</dbReference>
<dbReference type="SUPFAM" id="SSF50891">
    <property type="entry name" value="Cyclophilin-like"/>
    <property type="match status" value="1"/>
</dbReference>
<name>A0ABN9UDV8_9DINO</name>
<comment type="similarity">
    <text evidence="3">Belongs to the cyclophilin-type PPIase family.</text>
</comment>
<keyword evidence="7" id="KW-1185">Reference proteome</keyword>
<dbReference type="InterPro" id="IPR020892">
    <property type="entry name" value="Cyclophilin-type_PPIase_CS"/>
</dbReference>
<dbReference type="InterPro" id="IPR029000">
    <property type="entry name" value="Cyclophilin-like_dom_sf"/>
</dbReference>
<evidence type="ECO:0000256" key="3">
    <source>
        <dbReference type="RuleBase" id="RU363019"/>
    </source>
</evidence>
<evidence type="ECO:0000256" key="2">
    <source>
        <dbReference type="ARBA" id="ARBA00023235"/>
    </source>
</evidence>
<dbReference type="PRINTS" id="PR00153">
    <property type="entry name" value="CSAPPISMRASE"/>
</dbReference>
<dbReference type="PROSITE" id="PS50072">
    <property type="entry name" value="CSA_PPIASE_2"/>
    <property type="match status" value="1"/>
</dbReference>
<feature type="compositionally biased region" description="Basic and acidic residues" evidence="4">
    <location>
        <begin position="52"/>
        <end position="69"/>
    </location>
</feature>
<feature type="region of interest" description="Disordered" evidence="4">
    <location>
        <begin position="52"/>
        <end position="83"/>
    </location>
</feature>
<dbReference type="PROSITE" id="PS00170">
    <property type="entry name" value="CSA_PPIASE_1"/>
    <property type="match status" value="1"/>
</dbReference>
<feature type="domain" description="PPIase cyclophilin-type" evidence="5">
    <location>
        <begin position="111"/>
        <end position="259"/>
    </location>
</feature>
<comment type="function">
    <text evidence="3">PPIases accelerate the folding of proteins. It catalyzes the cis-trans isomerization of proline imidic peptide bonds in oligopeptides.</text>
</comment>
<dbReference type="EC" id="5.2.1.8" evidence="3"/>
<protein>
    <recommendedName>
        <fullName evidence="3">Peptidyl-prolyl cis-trans isomerase</fullName>
        <shortName evidence="3">PPIase</shortName>
        <ecNumber evidence="3">5.2.1.8</ecNumber>
    </recommendedName>
</protein>
<sequence length="293" mass="32721">MASFGRKPARQGRQALAGASAPRDGPAGGAEDKSDALRRLLREEAEREKYAEEFAARGEREREEARRAGEAQAQQRRAHEEVVQKWKGRPNPIVFLDVQVRGPGQHVLASGRLEIELFADQVPITAENFRCLCTGERGGRLHYKLSKFHRVVPGFMAQGGDITHGDGTGGLSIYGPTFLDENFKRLHSRCNLLSMANSGPDSNNSQFFVLFKQCKHLDRKHVVFGEIVREDGGVMKRIESIGSEDGSVDGQILITNCGELAGAEDEQRSRDRFRDRSRSNSPSKRKRQRACYI</sequence>
<dbReference type="PANTHER" id="PTHR11071">
    <property type="entry name" value="PEPTIDYL-PROLYL CIS-TRANS ISOMERASE"/>
    <property type="match status" value="1"/>
</dbReference>
<dbReference type="PANTHER" id="PTHR11071:SF561">
    <property type="entry name" value="PEPTIDYL-PROLYL CIS-TRANS ISOMERASE D-RELATED"/>
    <property type="match status" value="1"/>
</dbReference>
<evidence type="ECO:0000256" key="4">
    <source>
        <dbReference type="SAM" id="MobiDB-lite"/>
    </source>
</evidence>
<evidence type="ECO:0000256" key="1">
    <source>
        <dbReference type="ARBA" id="ARBA00023110"/>
    </source>
</evidence>